<dbReference type="Pfam" id="PF04606">
    <property type="entry name" value="Ogr_Delta"/>
    <property type="match status" value="1"/>
</dbReference>
<dbReference type="Proteomes" id="UP000252086">
    <property type="component" value="Unassembled WGS sequence"/>
</dbReference>
<evidence type="ECO:0000313" key="3">
    <source>
        <dbReference type="Proteomes" id="UP000252086"/>
    </source>
</evidence>
<feature type="domain" description="Zinc finger Ogr/Delta-type" evidence="1">
    <location>
        <begin position="6"/>
        <end position="58"/>
    </location>
</feature>
<sequence length="84" mass="9422">MSVRVKCPRCKGKAIITNSNDLAKDIKDVFYKELYVQCIGEGGCGARAVFGMEFKHYINPPQTDVVSMARKILEQQEQLDIKGV</sequence>
<comment type="caution">
    <text evidence="2">The sequence shown here is derived from an EMBL/GenBank/DDBJ whole genome shotgun (WGS) entry which is preliminary data.</text>
</comment>
<evidence type="ECO:0000259" key="1">
    <source>
        <dbReference type="Pfam" id="PF04606"/>
    </source>
</evidence>
<protein>
    <submittedName>
        <fullName evidence="2">Ogr/Delta-like zinc finger protein</fullName>
    </submittedName>
</protein>
<name>A0A366D041_9GAMM</name>
<dbReference type="AlphaFoldDB" id="A0A366D041"/>
<dbReference type="RefSeq" id="WP_181799816.1">
    <property type="nucleotide sequence ID" value="NZ_QNRF01000004.1"/>
</dbReference>
<proteinExistence type="predicted"/>
<dbReference type="EMBL" id="QNRF01000004">
    <property type="protein sequence ID" value="RBO83411.1"/>
    <property type="molecule type" value="Genomic_DNA"/>
</dbReference>
<evidence type="ECO:0000313" key="2">
    <source>
        <dbReference type="EMBL" id="RBO83411.1"/>
    </source>
</evidence>
<reference evidence="2 3" key="1">
    <citation type="submission" date="2018-06" db="EMBL/GenBank/DDBJ databases">
        <title>Genomic Encyclopedia of Type Strains, Phase III (KMG-III): the genomes of soil and plant-associated and newly described type strains.</title>
        <authorList>
            <person name="Whitman W."/>
        </authorList>
    </citation>
    <scope>NUCLEOTIDE SEQUENCE [LARGE SCALE GENOMIC DNA]</scope>
    <source>
        <strain evidence="2 3">CECT 7732</strain>
    </source>
</reference>
<accession>A0A366D041</accession>
<gene>
    <name evidence="2" type="ORF">DFP76_104229</name>
</gene>
<keyword evidence="3" id="KW-1185">Reference proteome</keyword>
<organism evidence="2 3">
    <name type="scientific">Marinomonas aquiplantarum</name>
    <dbReference type="NCBI Taxonomy" id="491951"/>
    <lineage>
        <taxon>Bacteria</taxon>
        <taxon>Pseudomonadati</taxon>
        <taxon>Pseudomonadota</taxon>
        <taxon>Gammaproteobacteria</taxon>
        <taxon>Oceanospirillales</taxon>
        <taxon>Oceanospirillaceae</taxon>
        <taxon>Marinomonas</taxon>
    </lineage>
</organism>
<dbReference type="InterPro" id="IPR007684">
    <property type="entry name" value="Znf_Ogr/Delta"/>
</dbReference>